<evidence type="ECO:0008006" key="3">
    <source>
        <dbReference type="Google" id="ProtNLM"/>
    </source>
</evidence>
<proteinExistence type="predicted"/>
<dbReference type="RefSeq" id="WP_390408742.1">
    <property type="nucleotide sequence ID" value="NZ_BAABYW010000001.1"/>
</dbReference>
<evidence type="ECO:0000313" key="2">
    <source>
        <dbReference type="Proteomes" id="UP001600943"/>
    </source>
</evidence>
<dbReference type="EMBL" id="BAABYW010000001">
    <property type="protein sequence ID" value="GAA6410372.1"/>
    <property type="molecule type" value="Genomic_DNA"/>
</dbReference>
<accession>A0ABQ0BFY5</accession>
<dbReference type="Pfam" id="PF21983">
    <property type="entry name" value="NikA-like"/>
    <property type="match status" value="1"/>
</dbReference>
<sequence>MKEETRECIVKARLTANEYQTFLKKVKGSDRPDNMSEYIRACIFSDDLKHSIAVARELKNLNYQIRKIGVLINQIAASANRGVMFRGDAELVLKKLQEVEELVKTFEARIE</sequence>
<organism evidence="1 2">
    <name type="scientific">Blautia hominis</name>
    <dbReference type="NCBI Taxonomy" id="2025493"/>
    <lineage>
        <taxon>Bacteria</taxon>
        <taxon>Bacillati</taxon>
        <taxon>Bacillota</taxon>
        <taxon>Clostridia</taxon>
        <taxon>Lachnospirales</taxon>
        <taxon>Lachnospiraceae</taxon>
        <taxon>Blautia</taxon>
    </lineage>
</organism>
<name>A0ABQ0BFY5_9FIRM</name>
<reference evidence="1 2" key="1">
    <citation type="submission" date="2024-04" db="EMBL/GenBank/DDBJ databases">
        <title>Defined microbial consortia suppress multidrug-resistant proinflammatory Enterobacteriaceae via ecological control.</title>
        <authorList>
            <person name="Furuichi M."/>
            <person name="Kawaguchi T."/>
            <person name="Pust M."/>
            <person name="Yasuma K."/>
            <person name="Plichta D."/>
            <person name="Hasegawa N."/>
            <person name="Ohya T."/>
            <person name="Bhattarai S."/>
            <person name="Sasajima S."/>
            <person name="Aoto Y."/>
            <person name="Tuganbaev T."/>
            <person name="Yaginuma M."/>
            <person name="Ueda M."/>
            <person name="Okahashi N."/>
            <person name="Amafuji K."/>
            <person name="Kiridooshi Y."/>
            <person name="Sugita K."/>
            <person name="Strazar M."/>
            <person name="Skelly A."/>
            <person name="Suda W."/>
            <person name="Hattori M."/>
            <person name="Nakamoto N."/>
            <person name="Caballero S."/>
            <person name="Norman J."/>
            <person name="Olle B."/>
            <person name="Tanoue T."/>
            <person name="Arita M."/>
            <person name="Bucci V."/>
            <person name="Atarashi K."/>
            <person name="Xavier R."/>
            <person name="Honda K."/>
        </authorList>
    </citation>
    <scope>NUCLEOTIDE SEQUENCE [LARGE SCALE GENOMIC DNA]</scope>
    <source>
        <strain evidence="2">k04-0078-D8-1</strain>
    </source>
</reference>
<dbReference type="Proteomes" id="UP001600943">
    <property type="component" value="Unassembled WGS sequence"/>
</dbReference>
<keyword evidence="2" id="KW-1185">Reference proteome</keyword>
<dbReference type="InterPro" id="IPR053842">
    <property type="entry name" value="NikA-like"/>
</dbReference>
<comment type="caution">
    <text evidence="1">The sequence shown here is derived from an EMBL/GenBank/DDBJ whole genome shotgun (WGS) entry which is preliminary data.</text>
</comment>
<evidence type="ECO:0000313" key="1">
    <source>
        <dbReference type="EMBL" id="GAA6410372.1"/>
    </source>
</evidence>
<gene>
    <name evidence="1" type="ORF">K040078D81_44890</name>
</gene>
<protein>
    <recommendedName>
        <fullName evidence="3">Plasmid mobilization relaxosome protein MobC</fullName>
    </recommendedName>
</protein>